<proteinExistence type="predicted"/>
<accession>A0A547Q553</accession>
<reference evidence="2 3" key="1">
    <citation type="submission" date="2019-06" db="EMBL/GenBank/DDBJ databases">
        <title>Paenimaribius caenipelagi gen. nov., sp. nov., isolated from a tidal flat.</title>
        <authorList>
            <person name="Yoon J.-H."/>
        </authorList>
    </citation>
    <scope>NUCLEOTIDE SEQUENCE [LARGE SCALE GENOMIC DNA]</scope>
    <source>
        <strain evidence="2 3">JBTF-M29</strain>
    </source>
</reference>
<dbReference type="RefSeq" id="WP_142834401.1">
    <property type="nucleotide sequence ID" value="NZ_VFSV01000011.1"/>
</dbReference>
<name>A0A547Q553_9RHOB</name>
<sequence>MGEIEMAFVDKQPPAVASAHFVFCASDFRVSEGVRDGEHFESAAAMAVGDQIRLSRRAQPRLLILSHYNGVWTVAQTSHASTPGTAVKVESHLTFMSPDGRLLEVLLLTEQVAGGSLHILPLGDIHDRTDYVLVDYRHDDPVERFEEASCAPFFEGTTVLMADGSERPIEEIQIGDMVQTVAHGNLPVRWCGKRLLAATGSHAPISVTADALGNDMPIMLSPRATLMVPGRSGRPSAMEYIYTNDLVNGDTIRRMDGQYMMHYFLRLAQPAVIIANGLMTTTRSAPNPSNLPRRMKLVDNAHDTDSLFGNVIAV</sequence>
<dbReference type="OrthoDB" id="6305173at2"/>
<dbReference type="AlphaFoldDB" id="A0A547Q553"/>
<evidence type="ECO:0000259" key="1">
    <source>
        <dbReference type="Pfam" id="PF13403"/>
    </source>
</evidence>
<keyword evidence="3" id="KW-1185">Reference proteome</keyword>
<organism evidence="2 3">
    <name type="scientific">Palleronia caenipelagi</name>
    <dbReference type="NCBI Taxonomy" id="2489174"/>
    <lineage>
        <taxon>Bacteria</taxon>
        <taxon>Pseudomonadati</taxon>
        <taxon>Pseudomonadota</taxon>
        <taxon>Alphaproteobacteria</taxon>
        <taxon>Rhodobacterales</taxon>
        <taxon>Roseobacteraceae</taxon>
        <taxon>Palleronia</taxon>
    </lineage>
</organism>
<dbReference type="Proteomes" id="UP000318590">
    <property type="component" value="Unassembled WGS sequence"/>
</dbReference>
<evidence type="ECO:0000313" key="2">
    <source>
        <dbReference type="EMBL" id="TRD21522.1"/>
    </source>
</evidence>
<comment type="caution">
    <text evidence="2">The sequence shown here is derived from an EMBL/GenBank/DDBJ whole genome shotgun (WGS) entry which is preliminary data.</text>
</comment>
<dbReference type="Pfam" id="PF13403">
    <property type="entry name" value="Hint_2"/>
    <property type="match status" value="1"/>
</dbReference>
<gene>
    <name evidence="2" type="ORF">FEV53_08550</name>
</gene>
<dbReference type="InterPro" id="IPR036844">
    <property type="entry name" value="Hint_dom_sf"/>
</dbReference>
<dbReference type="SUPFAM" id="SSF51294">
    <property type="entry name" value="Hedgehog/intein (Hint) domain"/>
    <property type="match status" value="1"/>
</dbReference>
<dbReference type="InterPro" id="IPR028992">
    <property type="entry name" value="Hedgehog/Intein_dom"/>
</dbReference>
<evidence type="ECO:0000313" key="3">
    <source>
        <dbReference type="Proteomes" id="UP000318590"/>
    </source>
</evidence>
<dbReference type="Gene3D" id="2.170.16.10">
    <property type="entry name" value="Hedgehog/Intein (Hint) domain"/>
    <property type="match status" value="1"/>
</dbReference>
<feature type="domain" description="Hedgehog/Intein (Hint)" evidence="1">
    <location>
        <begin position="153"/>
        <end position="280"/>
    </location>
</feature>
<protein>
    <recommendedName>
        <fullName evidence="1">Hedgehog/Intein (Hint) domain-containing protein</fullName>
    </recommendedName>
</protein>
<dbReference type="EMBL" id="VFSV01000011">
    <property type="protein sequence ID" value="TRD21522.1"/>
    <property type="molecule type" value="Genomic_DNA"/>
</dbReference>